<dbReference type="PANTHER" id="PTHR12964:SF0">
    <property type="entry name" value="NADH DEHYDROGENASE [UBIQUINONE] 1 ALPHA SUBCOMPLEX SUBUNIT 6"/>
    <property type="match status" value="1"/>
</dbReference>
<dbReference type="Proteomes" id="UP000639338">
    <property type="component" value="Unassembled WGS sequence"/>
</dbReference>
<dbReference type="PIRSF" id="PIRSF006643">
    <property type="entry name" value="NDUA6"/>
    <property type="match status" value="1"/>
</dbReference>
<protein>
    <recommendedName>
        <fullName evidence="4">NADH dehydrogenase [ubiquinone] 1 alpha subcomplex subunit 6</fullName>
    </recommendedName>
    <alternativeName>
        <fullName evidence="11">Complex I-B14</fullName>
    </alternativeName>
    <alternativeName>
        <fullName evidence="12">NADH-ubiquinone oxidoreductase B14 subunit</fullName>
    </alternativeName>
</protein>
<proteinExistence type="inferred from homology"/>
<keyword evidence="10" id="KW-0472">Membrane</keyword>
<accession>A0A835CMV1</accession>
<dbReference type="OrthoDB" id="14535at2759"/>
<evidence type="ECO:0000256" key="4">
    <source>
        <dbReference type="ARBA" id="ARBA00016386"/>
    </source>
</evidence>
<evidence type="ECO:0000256" key="9">
    <source>
        <dbReference type="ARBA" id="ARBA00023128"/>
    </source>
</evidence>
<evidence type="ECO:0000256" key="8">
    <source>
        <dbReference type="ARBA" id="ARBA00022982"/>
    </source>
</evidence>
<dbReference type="Pfam" id="PF05347">
    <property type="entry name" value="Complex1_LYR"/>
    <property type="match status" value="1"/>
</dbReference>
<keyword evidence="7" id="KW-0999">Mitochondrion inner membrane</keyword>
<evidence type="ECO:0000313" key="15">
    <source>
        <dbReference type="EMBL" id="KAF7988834.1"/>
    </source>
</evidence>
<dbReference type="GO" id="GO:0005743">
    <property type="term" value="C:mitochondrial inner membrane"/>
    <property type="evidence" value="ECO:0007669"/>
    <property type="project" value="UniProtKB-SubCell"/>
</dbReference>
<evidence type="ECO:0000256" key="5">
    <source>
        <dbReference type="ARBA" id="ARBA00022448"/>
    </source>
</evidence>
<dbReference type="PANTHER" id="PTHR12964">
    <property type="entry name" value="NADH-UBIQUINONE OXIDOREDUCTASE B14 SUBUNIT"/>
    <property type="match status" value="1"/>
</dbReference>
<keyword evidence="9" id="KW-0496">Mitochondrion</keyword>
<evidence type="ECO:0000256" key="12">
    <source>
        <dbReference type="ARBA" id="ARBA00032352"/>
    </source>
</evidence>
<evidence type="ECO:0000256" key="13">
    <source>
        <dbReference type="ARBA" id="ARBA00046116"/>
    </source>
</evidence>
<comment type="function">
    <text evidence="13">Accessory subunit of the mitochondrial membrane respiratory chain NADH dehydrogenase (Complex I), that is believed to be not involved in catalysis. Required for proper complex I assembly. Complex I functions in the transfer of electrons from NADH to the respiratory chain. The immediate electron acceptor for the enzyme is believed to be ubiquinone.</text>
</comment>
<evidence type="ECO:0000259" key="14">
    <source>
        <dbReference type="Pfam" id="PF05347"/>
    </source>
</evidence>
<evidence type="ECO:0000256" key="11">
    <source>
        <dbReference type="ARBA" id="ARBA00030213"/>
    </source>
</evidence>
<evidence type="ECO:0000256" key="6">
    <source>
        <dbReference type="ARBA" id="ARBA00022660"/>
    </source>
</evidence>
<evidence type="ECO:0000256" key="3">
    <source>
        <dbReference type="ARBA" id="ARBA00011790"/>
    </source>
</evidence>
<evidence type="ECO:0000256" key="7">
    <source>
        <dbReference type="ARBA" id="ARBA00022792"/>
    </source>
</evidence>
<organism evidence="15 16">
    <name type="scientific">Aphidius gifuensis</name>
    <name type="common">Parasitoid wasp</name>
    <dbReference type="NCBI Taxonomy" id="684658"/>
    <lineage>
        <taxon>Eukaryota</taxon>
        <taxon>Metazoa</taxon>
        <taxon>Ecdysozoa</taxon>
        <taxon>Arthropoda</taxon>
        <taxon>Hexapoda</taxon>
        <taxon>Insecta</taxon>
        <taxon>Pterygota</taxon>
        <taxon>Neoptera</taxon>
        <taxon>Endopterygota</taxon>
        <taxon>Hymenoptera</taxon>
        <taxon>Apocrita</taxon>
        <taxon>Ichneumonoidea</taxon>
        <taxon>Braconidae</taxon>
        <taxon>Aphidiinae</taxon>
        <taxon>Aphidius</taxon>
    </lineage>
</organism>
<comment type="caution">
    <text evidence="15">The sequence shown here is derived from an EMBL/GenBank/DDBJ whole genome shotgun (WGS) entry which is preliminary data.</text>
</comment>
<keyword evidence="6" id="KW-0679">Respiratory chain</keyword>
<dbReference type="EMBL" id="JACMRX010000005">
    <property type="protein sequence ID" value="KAF7988834.1"/>
    <property type="molecule type" value="Genomic_DNA"/>
</dbReference>
<keyword evidence="8" id="KW-0249">Electron transport</keyword>
<name>A0A835CMV1_APHGI</name>
<evidence type="ECO:0000256" key="1">
    <source>
        <dbReference type="ARBA" id="ARBA00004443"/>
    </source>
</evidence>
<comment type="subcellular location">
    <subcellularLocation>
        <location evidence="1">Mitochondrion inner membrane</location>
        <topology evidence="1">Peripheral membrane protein</topology>
        <orientation evidence="1">Matrix side</orientation>
    </subcellularLocation>
</comment>
<comment type="subunit">
    <text evidence="3">Mammalian complex I is composed of 45 different subunits.</text>
</comment>
<sequence>MAAPVRATVRQVRPILSLNKDEARRKVINLYKAWYRQIPYIMMDYDLPITADVVRAKLRADFRKNKHVEDIRVIDMLVIKGQMELQETVQLWKNKGALMFLFADTVEKKPTDFMSKFLNGQD</sequence>
<dbReference type="AlphaFoldDB" id="A0A835CMV1"/>
<evidence type="ECO:0000256" key="2">
    <source>
        <dbReference type="ARBA" id="ARBA00009508"/>
    </source>
</evidence>
<dbReference type="InterPro" id="IPR016488">
    <property type="entry name" value="NADH_Ub_cplx-1_asu_su-6"/>
</dbReference>
<reference evidence="15 16" key="1">
    <citation type="submission" date="2020-08" db="EMBL/GenBank/DDBJ databases">
        <title>Aphidius gifuensis genome sequencing and assembly.</title>
        <authorList>
            <person name="Du Z."/>
        </authorList>
    </citation>
    <scope>NUCLEOTIDE SEQUENCE [LARGE SCALE GENOMIC DNA]</scope>
    <source>
        <strain evidence="15">YNYX2018</strain>
        <tissue evidence="15">Adults</tissue>
    </source>
</reference>
<gene>
    <name evidence="15" type="ORF">HCN44_007144</name>
</gene>
<dbReference type="GO" id="GO:0045271">
    <property type="term" value="C:respiratory chain complex I"/>
    <property type="evidence" value="ECO:0007669"/>
    <property type="project" value="InterPro"/>
</dbReference>
<dbReference type="InterPro" id="IPR008011">
    <property type="entry name" value="Complex1_LYR_dom"/>
</dbReference>
<evidence type="ECO:0000313" key="16">
    <source>
        <dbReference type="Proteomes" id="UP000639338"/>
    </source>
</evidence>
<dbReference type="CDD" id="cd20266">
    <property type="entry name" value="Complex1_LYR_NDUFA6_LYRM6"/>
    <property type="match status" value="1"/>
</dbReference>
<keyword evidence="5" id="KW-0813">Transport</keyword>
<dbReference type="InterPro" id="IPR045299">
    <property type="entry name" value="Complex1_LYR_NDUFA6_LYRM6"/>
</dbReference>
<dbReference type="GO" id="GO:0006979">
    <property type="term" value="P:response to oxidative stress"/>
    <property type="evidence" value="ECO:0007669"/>
    <property type="project" value="TreeGrafter"/>
</dbReference>
<evidence type="ECO:0000256" key="10">
    <source>
        <dbReference type="ARBA" id="ARBA00023136"/>
    </source>
</evidence>
<feature type="domain" description="Complex 1 LYR protein" evidence="14">
    <location>
        <begin position="26"/>
        <end position="87"/>
    </location>
</feature>
<comment type="similarity">
    <text evidence="2">Belongs to the complex I LYR family.</text>
</comment>
<keyword evidence="16" id="KW-1185">Reference proteome</keyword>